<name>A0AAD4N522_9BILA</name>
<dbReference type="AlphaFoldDB" id="A0AAD4N522"/>
<dbReference type="Proteomes" id="UP001201812">
    <property type="component" value="Unassembled WGS sequence"/>
</dbReference>
<accession>A0AAD4N522</accession>
<feature type="domain" description="CN hydrolase" evidence="2">
    <location>
        <begin position="36"/>
        <end position="120"/>
    </location>
</feature>
<keyword evidence="4" id="KW-1185">Reference proteome</keyword>
<sequence length="146" mass="16403">MVVFQAVLPEMPFLNSVELFNIDLCGIQLYIVPNAVDSETWQTTVRAIALEGRCFVFSLCQFLRASAFPESHPRHADGERILMRGGSSAYSPLGDVLLEPNFEGERVDIVECDMGELIRAKIDLDVAGHYSRPDIFQLTVNENRLQ</sequence>
<comment type="caution">
    <text evidence="3">The sequence shown here is derived from an EMBL/GenBank/DDBJ whole genome shotgun (WGS) entry which is preliminary data.</text>
</comment>
<dbReference type="InterPro" id="IPR044149">
    <property type="entry name" value="Nitrilases_CHs"/>
</dbReference>
<keyword evidence="3" id="KW-0378">Hydrolase</keyword>
<evidence type="ECO:0000259" key="2">
    <source>
        <dbReference type="Pfam" id="PF00795"/>
    </source>
</evidence>
<evidence type="ECO:0000313" key="4">
    <source>
        <dbReference type="Proteomes" id="UP001201812"/>
    </source>
</evidence>
<dbReference type="SUPFAM" id="SSF56317">
    <property type="entry name" value="Carbon-nitrogen hydrolase"/>
    <property type="match status" value="1"/>
</dbReference>
<dbReference type="PANTHER" id="PTHR46044">
    <property type="entry name" value="NITRILASE"/>
    <property type="match status" value="1"/>
</dbReference>
<dbReference type="InterPro" id="IPR003010">
    <property type="entry name" value="C-N_Hydrolase"/>
</dbReference>
<organism evidence="3 4">
    <name type="scientific">Ditylenchus destructor</name>
    <dbReference type="NCBI Taxonomy" id="166010"/>
    <lineage>
        <taxon>Eukaryota</taxon>
        <taxon>Metazoa</taxon>
        <taxon>Ecdysozoa</taxon>
        <taxon>Nematoda</taxon>
        <taxon>Chromadorea</taxon>
        <taxon>Rhabditida</taxon>
        <taxon>Tylenchina</taxon>
        <taxon>Tylenchomorpha</taxon>
        <taxon>Sphaerularioidea</taxon>
        <taxon>Anguinidae</taxon>
        <taxon>Anguininae</taxon>
        <taxon>Ditylenchus</taxon>
    </lineage>
</organism>
<reference evidence="3" key="1">
    <citation type="submission" date="2022-01" db="EMBL/GenBank/DDBJ databases">
        <title>Genome Sequence Resource for Two Populations of Ditylenchus destructor, the Migratory Endoparasitic Phytonematode.</title>
        <authorList>
            <person name="Zhang H."/>
            <person name="Lin R."/>
            <person name="Xie B."/>
        </authorList>
    </citation>
    <scope>NUCLEOTIDE SEQUENCE</scope>
    <source>
        <strain evidence="3">BazhouSP</strain>
    </source>
</reference>
<dbReference type="PANTHER" id="PTHR46044:SF1">
    <property type="entry name" value="CN HYDROLASE DOMAIN-CONTAINING PROTEIN"/>
    <property type="match status" value="1"/>
</dbReference>
<dbReference type="InterPro" id="IPR036526">
    <property type="entry name" value="C-N_Hydrolase_sf"/>
</dbReference>
<dbReference type="Pfam" id="PF00795">
    <property type="entry name" value="CN_hydrolase"/>
    <property type="match status" value="1"/>
</dbReference>
<evidence type="ECO:0000313" key="3">
    <source>
        <dbReference type="EMBL" id="KAI1711603.1"/>
    </source>
</evidence>
<comment type="similarity">
    <text evidence="1">Belongs to the carbon-nitrogen hydrolase superfamily. Nitrilase family.</text>
</comment>
<proteinExistence type="inferred from homology"/>
<gene>
    <name evidence="3" type="ORF">DdX_10065</name>
</gene>
<dbReference type="GO" id="GO:0016787">
    <property type="term" value="F:hydrolase activity"/>
    <property type="evidence" value="ECO:0007669"/>
    <property type="project" value="UniProtKB-KW"/>
</dbReference>
<dbReference type="EMBL" id="JAKKPZ010000021">
    <property type="protein sequence ID" value="KAI1711603.1"/>
    <property type="molecule type" value="Genomic_DNA"/>
</dbReference>
<dbReference type="Gene3D" id="3.60.110.10">
    <property type="entry name" value="Carbon-nitrogen hydrolase"/>
    <property type="match status" value="1"/>
</dbReference>
<protein>
    <submittedName>
        <fullName evidence="3">Carbon-nitrogen hydrolase domain-containing protein</fullName>
    </submittedName>
</protein>
<evidence type="ECO:0000256" key="1">
    <source>
        <dbReference type="ARBA" id="ARBA00008129"/>
    </source>
</evidence>